<dbReference type="Proteomes" id="UP000286773">
    <property type="component" value="Unassembled WGS sequence"/>
</dbReference>
<organism evidence="2 3">
    <name type="scientific">Vagococcus acidifermentans</name>
    <dbReference type="NCBI Taxonomy" id="564710"/>
    <lineage>
        <taxon>Bacteria</taxon>
        <taxon>Bacillati</taxon>
        <taxon>Bacillota</taxon>
        <taxon>Bacilli</taxon>
        <taxon>Lactobacillales</taxon>
        <taxon>Enterococcaceae</taxon>
        <taxon>Vagococcus</taxon>
    </lineage>
</organism>
<proteinExistence type="predicted"/>
<keyword evidence="3" id="KW-1185">Reference proteome</keyword>
<accession>A0A430AWZ8</accession>
<keyword evidence="1" id="KW-1133">Transmembrane helix</keyword>
<reference evidence="2 3" key="1">
    <citation type="submission" date="2017-05" db="EMBL/GenBank/DDBJ databases">
        <title>Vagococcus spp. assemblies.</title>
        <authorList>
            <person name="Gulvik C.A."/>
        </authorList>
    </citation>
    <scope>NUCLEOTIDE SEQUENCE [LARGE SCALE GENOMIC DNA]</scope>
    <source>
        <strain evidence="2 3">LMG 24798</strain>
    </source>
</reference>
<evidence type="ECO:0000256" key="1">
    <source>
        <dbReference type="SAM" id="Phobius"/>
    </source>
</evidence>
<feature type="transmembrane region" description="Helical" evidence="1">
    <location>
        <begin position="26"/>
        <end position="49"/>
    </location>
</feature>
<dbReference type="AlphaFoldDB" id="A0A430AWZ8"/>
<dbReference type="EMBL" id="NGKC01000005">
    <property type="protein sequence ID" value="RSU12579.1"/>
    <property type="molecule type" value="Genomic_DNA"/>
</dbReference>
<keyword evidence="1" id="KW-0812">Transmembrane</keyword>
<evidence type="ECO:0000313" key="3">
    <source>
        <dbReference type="Proteomes" id="UP000286773"/>
    </source>
</evidence>
<evidence type="ECO:0000313" key="2">
    <source>
        <dbReference type="EMBL" id="RSU12579.1"/>
    </source>
</evidence>
<keyword evidence="1" id="KW-0472">Membrane</keyword>
<name>A0A430AWZ8_9ENTE</name>
<comment type="caution">
    <text evidence="2">The sequence shown here is derived from an EMBL/GenBank/DDBJ whole genome shotgun (WGS) entry which is preliminary data.</text>
</comment>
<sequence length="60" mass="6712">MGIVTAKLQPLICQGFDAWLIAKIRFMILVNFVATLEIIVGVNIPVGFLSRFDVFMVQTI</sequence>
<protein>
    <submittedName>
        <fullName evidence="2">Uncharacterized protein</fullName>
    </submittedName>
</protein>
<gene>
    <name evidence="2" type="ORF">CBF27_06290</name>
</gene>